<proteinExistence type="predicted"/>
<evidence type="ECO:0000256" key="1">
    <source>
        <dbReference type="SAM" id="SignalP"/>
    </source>
</evidence>
<evidence type="ECO:0000313" key="2">
    <source>
        <dbReference type="EMBL" id="MBC2835109.1"/>
    </source>
</evidence>
<reference evidence="2 3" key="1">
    <citation type="journal article" date="2017" name="Int. J. Syst. Evol. Microbiol.">
        <title>Gemmobacter straminiformis sp. nov., isolated from an artificial fountain.</title>
        <authorList>
            <person name="Kang J.Y."/>
            <person name="Kim M.J."/>
            <person name="Chun J."/>
            <person name="Son K.P."/>
            <person name="Jahng K.Y."/>
        </authorList>
    </citation>
    <scope>NUCLEOTIDE SEQUENCE [LARGE SCALE GENOMIC DNA]</scope>
    <source>
        <strain evidence="2 3">CAM-8</strain>
    </source>
</reference>
<comment type="caution">
    <text evidence="2">The sequence shown here is derived from an EMBL/GenBank/DDBJ whole genome shotgun (WGS) entry which is preliminary data.</text>
</comment>
<feature type="chain" id="PRO_5032804114" evidence="1">
    <location>
        <begin position="33"/>
        <end position="150"/>
    </location>
</feature>
<dbReference type="AlphaFoldDB" id="A0A842I627"/>
<feature type="signal peptide" evidence="1">
    <location>
        <begin position="1"/>
        <end position="32"/>
    </location>
</feature>
<dbReference type="EMBL" id="JACLQD010000002">
    <property type="protein sequence ID" value="MBC2835109.1"/>
    <property type="molecule type" value="Genomic_DNA"/>
</dbReference>
<accession>A0A842I627</accession>
<sequence>MQFTKNHSFRSVLAALSTAAALASISGFPASAQVAIEVPAQALGVSLAACSSPSSCDAALQGLIDQLVAANPGADLALIIGSVIAAVAAGYNNGTIPAAVAEAALVSAGGIASSNGLTSLAAVATQAVATVVAGDPIDLEAVAEASGSPA</sequence>
<evidence type="ECO:0000313" key="3">
    <source>
        <dbReference type="Proteomes" id="UP000555411"/>
    </source>
</evidence>
<keyword evidence="3" id="KW-1185">Reference proteome</keyword>
<dbReference type="RefSeq" id="WP_185796740.1">
    <property type="nucleotide sequence ID" value="NZ_JACLQD010000002.1"/>
</dbReference>
<name>A0A842I627_9RHOB</name>
<protein>
    <submittedName>
        <fullName evidence="2">Uncharacterized protein</fullName>
    </submittedName>
</protein>
<organism evidence="2 3">
    <name type="scientific">Paragemmobacter straminiformis</name>
    <dbReference type="NCBI Taxonomy" id="2045119"/>
    <lineage>
        <taxon>Bacteria</taxon>
        <taxon>Pseudomonadati</taxon>
        <taxon>Pseudomonadota</taxon>
        <taxon>Alphaproteobacteria</taxon>
        <taxon>Rhodobacterales</taxon>
        <taxon>Paracoccaceae</taxon>
        <taxon>Paragemmobacter</taxon>
    </lineage>
</organism>
<keyword evidence="1" id="KW-0732">Signal</keyword>
<dbReference type="Proteomes" id="UP000555411">
    <property type="component" value="Unassembled WGS sequence"/>
</dbReference>
<gene>
    <name evidence="2" type="ORF">H7F16_06285</name>
</gene>